<gene>
    <name evidence="1" type="ORF">VCUG_01745</name>
</gene>
<dbReference type="Proteomes" id="UP000011081">
    <property type="component" value="Unassembled WGS sequence"/>
</dbReference>
<dbReference type="HOGENOM" id="CLU_2147775_0_0_1"/>
<dbReference type="InParanoid" id="L2GSY5"/>
<dbReference type="EMBL" id="GL877433">
    <property type="protein sequence ID" value="ELA46786.1"/>
    <property type="molecule type" value="Genomic_DNA"/>
</dbReference>
<evidence type="ECO:0000313" key="1">
    <source>
        <dbReference type="EMBL" id="ELA46786.1"/>
    </source>
</evidence>
<accession>L2GSY5</accession>
<dbReference type="RefSeq" id="XP_008074761.1">
    <property type="nucleotide sequence ID" value="XM_008076570.1"/>
</dbReference>
<reference evidence="2" key="1">
    <citation type="submission" date="2011-03" db="EMBL/GenBank/DDBJ databases">
        <title>The genome sequence of Vavraia culicis strain floridensis.</title>
        <authorList>
            <consortium name="The Broad Institute Genome Sequencing Platform"/>
            <person name="Cuomo C."/>
            <person name="Becnel J."/>
            <person name="Sanscrainte N."/>
            <person name="Young S.K."/>
            <person name="Zeng Q."/>
            <person name="Gargeya S."/>
            <person name="Fitzgerald M."/>
            <person name="Haas B."/>
            <person name="Abouelleil A."/>
            <person name="Alvarado L."/>
            <person name="Arachchi H.M."/>
            <person name="Berlin A."/>
            <person name="Chapman S.B."/>
            <person name="Gearin G."/>
            <person name="Goldberg J."/>
            <person name="Griggs A."/>
            <person name="Gujja S."/>
            <person name="Hansen M."/>
            <person name="Heiman D."/>
            <person name="Howarth C."/>
            <person name="Larimer J."/>
            <person name="Lui A."/>
            <person name="MacDonald P.J.P."/>
            <person name="McCowen C."/>
            <person name="Montmayeur A."/>
            <person name="Murphy C."/>
            <person name="Neiman D."/>
            <person name="Pearson M."/>
            <person name="Priest M."/>
            <person name="Roberts A."/>
            <person name="Saif S."/>
            <person name="Shea T."/>
            <person name="Sisk P."/>
            <person name="Stolte C."/>
            <person name="Sykes S."/>
            <person name="Wortman J."/>
            <person name="Nusbaum C."/>
            <person name="Birren B."/>
        </authorList>
    </citation>
    <scope>NUCLEOTIDE SEQUENCE [LARGE SCALE GENOMIC DNA]</scope>
    <source>
        <strain evidence="2">floridensis</strain>
    </source>
</reference>
<keyword evidence="2" id="KW-1185">Reference proteome</keyword>
<dbReference type="GeneID" id="19879618"/>
<protein>
    <submittedName>
        <fullName evidence="1">Uncharacterized protein</fullName>
    </submittedName>
</protein>
<dbReference type="VEuPathDB" id="MicrosporidiaDB:VCUG_01745"/>
<organism evidence="1 2">
    <name type="scientific">Vavraia culicis (isolate floridensis)</name>
    <name type="common">Microsporidian parasite</name>
    <dbReference type="NCBI Taxonomy" id="948595"/>
    <lineage>
        <taxon>Eukaryota</taxon>
        <taxon>Fungi</taxon>
        <taxon>Fungi incertae sedis</taxon>
        <taxon>Microsporidia</taxon>
        <taxon>Pleistophoridae</taxon>
        <taxon>Vavraia</taxon>
    </lineage>
</organism>
<evidence type="ECO:0000313" key="2">
    <source>
        <dbReference type="Proteomes" id="UP000011081"/>
    </source>
</evidence>
<name>L2GSY5_VAVCU</name>
<sequence length="112" mass="12889">MNGHGMTMPGAVPQYFCYHGQVRFFYLCNRCCRVLSKRSGHVHLRCSVKIRLWAGIRSAEVSTFVFGGVPRFDGLRSLYRSSYVYRQGNGTVRVDQAYLHQNIVWPMLPSQL</sequence>
<proteinExistence type="predicted"/>
<dbReference type="AlphaFoldDB" id="L2GSY5"/>